<feature type="compositionally biased region" description="Basic and acidic residues" evidence="1">
    <location>
        <begin position="677"/>
        <end position="695"/>
    </location>
</feature>
<proteinExistence type="predicted"/>
<comment type="caution">
    <text evidence="2">The sequence shown here is derived from an EMBL/GenBank/DDBJ whole genome shotgun (WGS) entry which is preliminary data.</text>
</comment>
<feature type="region of interest" description="Disordered" evidence="1">
    <location>
        <begin position="157"/>
        <end position="176"/>
    </location>
</feature>
<feature type="region of interest" description="Disordered" evidence="1">
    <location>
        <begin position="676"/>
        <end position="695"/>
    </location>
</feature>
<reference evidence="2" key="1">
    <citation type="submission" date="2021-09" db="EMBL/GenBank/DDBJ databases">
        <authorList>
            <person name="Martin H S."/>
        </authorList>
    </citation>
    <scope>NUCLEOTIDE SEQUENCE</scope>
</reference>
<dbReference type="AlphaFoldDB" id="A0A8J2VVQ6"/>
<feature type="region of interest" description="Disordered" evidence="1">
    <location>
        <begin position="354"/>
        <end position="381"/>
    </location>
</feature>
<feature type="region of interest" description="Disordered" evidence="1">
    <location>
        <begin position="242"/>
        <end position="265"/>
    </location>
</feature>
<gene>
    <name evidence="2" type="ORF">DCHRY22_LOCUS7895</name>
</gene>
<name>A0A8J2VVQ6_9NEOP</name>
<dbReference type="EMBL" id="CAKASE010000059">
    <property type="protein sequence ID" value="CAG9567724.1"/>
    <property type="molecule type" value="Genomic_DNA"/>
</dbReference>
<feature type="compositionally biased region" description="Basic and acidic residues" evidence="1">
    <location>
        <begin position="157"/>
        <end position="167"/>
    </location>
</feature>
<dbReference type="OrthoDB" id="6348149at2759"/>
<feature type="region of interest" description="Disordered" evidence="1">
    <location>
        <begin position="315"/>
        <end position="341"/>
    </location>
</feature>
<feature type="compositionally biased region" description="Basic residues" evidence="1">
    <location>
        <begin position="27"/>
        <end position="40"/>
    </location>
</feature>
<feature type="compositionally biased region" description="Basic and acidic residues" evidence="1">
    <location>
        <begin position="354"/>
        <end position="371"/>
    </location>
</feature>
<sequence>MSVFRLDGADEATGSLRPCGPRCTRSTTRHHPAPPSTARHHRRITAAASSVPHTIWMSQMLPDTGVGTCDAHAHAPHTSPIRPSLSVGRQPACRVVCLTYRRYTSPPSTTSLAIILPLLLIKGMRRAACGDASTAPLNTTSENKELLRRQLLSSSKERNVDKCDSAKTKHTRSRQKNRWKLKFHHQALPQEYLDHYEQSLQKANCKKKTPEKQKEQSVENSFTNETFKIWAERLAGVQTEAPALTAASPATGGTNKNREERKKKNPAITPSKIMTYEDLPYMGEMTLNNSKPRRGRKPKKADICHLIYENYGTVVPGRPPPARPSTCPPFKTDQAAGPPRTDLQNRIISSLLERKLSQENRRRFESQHDEPPAPTCGAPGVLHNDREPLNLCIRDLRDLKLQVQNKFGDMYPEVKVERDEVDSGRGETHNAISVIQRNESVPSSPGTDDKLPGYMYWPEAGVYMHPLALQTQLLYCQQAEAARKEAGAGGVAVKRIAELLEPERPREKRLAAAAPAKRKRSAIFIPPVTAGSGSTAPTAEVSICKFKFTGGSKPSLQEKKMLSVDSGGNFRYYSGGGNKGNKGYDFLQGDTARDRSSPAPVERQTDPATDEHKKKRKSRKTLQREKLEQTFKEKGFLIQTQQLQSAEGATYCKFRQLRKFTRYLFRSWRDYLPGELAGRDAARGGGDDPDHTGGT</sequence>
<evidence type="ECO:0000256" key="1">
    <source>
        <dbReference type="SAM" id="MobiDB-lite"/>
    </source>
</evidence>
<feature type="region of interest" description="Disordered" evidence="1">
    <location>
        <begin position="583"/>
        <end position="626"/>
    </location>
</feature>
<evidence type="ECO:0000313" key="2">
    <source>
        <dbReference type="EMBL" id="CAG9567724.1"/>
    </source>
</evidence>
<organism evidence="2 3">
    <name type="scientific">Danaus chrysippus</name>
    <name type="common">African queen</name>
    <dbReference type="NCBI Taxonomy" id="151541"/>
    <lineage>
        <taxon>Eukaryota</taxon>
        <taxon>Metazoa</taxon>
        <taxon>Ecdysozoa</taxon>
        <taxon>Arthropoda</taxon>
        <taxon>Hexapoda</taxon>
        <taxon>Insecta</taxon>
        <taxon>Pterygota</taxon>
        <taxon>Neoptera</taxon>
        <taxon>Endopterygota</taxon>
        <taxon>Lepidoptera</taxon>
        <taxon>Glossata</taxon>
        <taxon>Ditrysia</taxon>
        <taxon>Papilionoidea</taxon>
        <taxon>Nymphalidae</taxon>
        <taxon>Danainae</taxon>
        <taxon>Danaini</taxon>
        <taxon>Danaina</taxon>
        <taxon>Danaus</taxon>
        <taxon>Anosia</taxon>
    </lineage>
</organism>
<accession>A0A8J2VVQ6</accession>
<keyword evidence="3" id="KW-1185">Reference proteome</keyword>
<feature type="region of interest" description="Disordered" evidence="1">
    <location>
        <begin position="1"/>
        <end position="40"/>
    </location>
</feature>
<protein>
    <submittedName>
        <fullName evidence="2">(African queen) hypothetical protein</fullName>
    </submittedName>
</protein>
<evidence type="ECO:0000313" key="3">
    <source>
        <dbReference type="Proteomes" id="UP000789524"/>
    </source>
</evidence>
<feature type="compositionally biased region" description="Basic and acidic residues" evidence="1">
    <location>
        <begin position="603"/>
        <end position="612"/>
    </location>
</feature>
<dbReference type="Proteomes" id="UP000789524">
    <property type="component" value="Unassembled WGS sequence"/>
</dbReference>
<feature type="compositionally biased region" description="Pro residues" evidence="1">
    <location>
        <begin position="317"/>
        <end position="327"/>
    </location>
</feature>